<feature type="region of interest" description="Disordered" evidence="1">
    <location>
        <begin position="474"/>
        <end position="603"/>
    </location>
</feature>
<name>A0A8J2TWM8_9MICO</name>
<feature type="compositionally biased region" description="Low complexity" evidence="1">
    <location>
        <begin position="516"/>
        <end position="530"/>
    </location>
</feature>
<dbReference type="Proteomes" id="UP000616114">
    <property type="component" value="Unassembled WGS sequence"/>
</dbReference>
<feature type="compositionally biased region" description="Basic and acidic residues" evidence="1">
    <location>
        <begin position="593"/>
        <end position="603"/>
    </location>
</feature>
<organism evidence="3 4">
    <name type="scientific">Sediminivirga luteola</name>
    <dbReference type="NCBI Taxonomy" id="1774748"/>
    <lineage>
        <taxon>Bacteria</taxon>
        <taxon>Bacillati</taxon>
        <taxon>Actinomycetota</taxon>
        <taxon>Actinomycetes</taxon>
        <taxon>Micrococcales</taxon>
        <taxon>Brevibacteriaceae</taxon>
        <taxon>Sediminivirga</taxon>
    </lineage>
</organism>
<feature type="compositionally biased region" description="Low complexity" evidence="1">
    <location>
        <begin position="64"/>
        <end position="94"/>
    </location>
</feature>
<reference evidence="3" key="1">
    <citation type="journal article" date="2014" name="Int. J. Syst. Evol. Microbiol.">
        <title>Complete genome sequence of Corynebacterium casei LMG S-19264T (=DSM 44701T), isolated from a smear-ripened cheese.</title>
        <authorList>
            <consortium name="US DOE Joint Genome Institute (JGI-PGF)"/>
            <person name="Walter F."/>
            <person name="Albersmeier A."/>
            <person name="Kalinowski J."/>
            <person name="Ruckert C."/>
        </authorList>
    </citation>
    <scope>NUCLEOTIDE SEQUENCE</scope>
    <source>
        <strain evidence="3">CGMCC 1.12785</strain>
    </source>
</reference>
<accession>A0A8J2TWM8</accession>
<sequence length="774" mass="80522">MPTASVSVMTEDRTARHSDGGTLTGDSAGTAVRGTGVGGAGAGGTGAGIPEHARASADHDFLPAAGTGDGSSSEAGAGDSSSSEAGAGDGSLSAVGVPHADGAGHAMPHDAPAARRASRGNHRASRGDDRADTGAGHWRERLTALARGRACAEAAELAAALDHLDAEVARIEADQSGDWTVVNGERVFLPAEVTEAQRGAVIYEIGRALGWSPAQASLRLARAARVREELPIVWNGFLAGRLDASRVYVLADAAARLERLESLRILDARAAEYACSHTLGELRRWLRRLIAQLEPDIQSERAHRALAERCVSVEHREEGMSELWALLPTMHAVVIDQALTKAAKRVVGSGRTLSQARADVLADVLTGGKLPHPAEQHPTGQHLSPEAGQCASPGTRRAEAGTEEPAHPRESTPDTPDGHMDAPAMFPEPGAGLRALSEVRVHIGVTVPAEALAGVRQAPAVGDDGSWTIPVPSLLHLLTGDGPPRSPADHTPPPARGDKRPSAANLREGQPRLGTSHGPSAAGKGGSPPSIRAEDSPPSIDADGAAPRASARDEPPARVDDGPPSAGPGTAAPADSSAHVQTPPTADAPGPASREKPERPDHRVSVFWHRLLLGGRGDGGEQRDGGEVLHADYVGRFPPETLRAALGFRDGSCSVPGCMTAPARCDVDHRVPWPAGPTAAANLDTLCRRHHRWKTMGVITPVEVGIAGNGEPRWGWQLPSGEVAPVERANHAPLAPTSPQRPTRRDQALLSRTATHAESPAERGLAARVLEVVF</sequence>
<dbReference type="InterPro" id="IPR003870">
    <property type="entry name" value="DUF222"/>
</dbReference>
<dbReference type="Pfam" id="PF02720">
    <property type="entry name" value="DUF222"/>
    <property type="match status" value="1"/>
</dbReference>
<evidence type="ECO:0000313" key="3">
    <source>
        <dbReference type="EMBL" id="GGA08859.1"/>
    </source>
</evidence>
<gene>
    <name evidence="3" type="ORF">GCM10011333_09800</name>
</gene>
<dbReference type="AlphaFoldDB" id="A0A8J2TWM8"/>
<dbReference type="SMART" id="SM00507">
    <property type="entry name" value="HNHc"/>
    <property type="match status" value="1"/>
</dbReference>
<feature type="compositionally biased region" description="Basic and acidic residues" evidence="1">
    <location>
        <begin position="51"/>
        <end position="61"/>
    </location>
</feature>
<feature type="compositionally biased region" description="Pro residues" evidence="1">
    <location>
        <begin position="484"/>
        <end position="495"/>
    </location>
</feature>
<feature type="region of interest" description="Disordered" evidence="1">
    <location>
        <begin position="1"/>
        <end position="135"/>
    </location>
</feature>
<evidence type="ECO:0000256" key="1">
    <source>
        <dbReference type="SAM" id="MobiDB-lite"/>
    </source>
</evidence>
<reference evidence="3" key="2">
    <citation type="submission" date="2020-09" db="EMBL/GenBank/DDBJ databases">
        <authorList>
            <person name="Sun Q."/>
            <person name="Zhou Y."/>
        </authorList>
    </citation>
    <scope>NUCLEOTIDE SEQUENCE</scope>
    <source>
        <strain evidence="3">CGMCC 1.12785</strain>
    </source>
</reference>
<evidence type="ECO:0000313" key="4">
    <source>
        <dbReference type="Proteomes" id="UP000616114"/>
    </source>
</evidence>
<feature type="compositionally biased region" description="Low complexity" evidence="1">
    <location>
        <begin position="562"/>
        <end position="578"/>
    </location>
</feature>
<keyword evidence="4" id="KW-1185">Reference proteome</keyword>
<protein>
    <recommendedName>
        <fullName evidence="2">HNH nuclease domain-containing protein</fullName>
    </recommendedName>
</protein>
<feature type="domain" description="HNH nuclease" evidence="2">
    <location>
        <begin position="641"/>
        <end position="692"/>
    </location>
</feature>
<feature type="compositionally biased region" description="Basic and acidic residues" evidence="1">
    <location>
        <begin position="125"/>
        <end position="135"/>
    </location>
</feature>
<evidence type="ECO:0000259" key="2">
    <source>
        <dbReference type="SMART" id="SM00507"/>
    </source>
</evidence>
<feature type="region of interest" description="Disordered" evidence="1">
    <location>
        <begin position="368"/>
        <end position="430"/>
    </location>
</feature>
<feature type="compositionally biased region" description="Gly residues" evidence="1">
    <location>
        <begin position="35"/>
        <end position="47"/>
    </location>
</feature>
<proteinExistence type="predicted"/>
<feature type="compositionally biased region" description="Basic and acidic residues" evidence="1">
    <location>
        <begin position="10"/>
        <end position="19"/>
    </location>
</feature>
<feature type="compositionally biased region" description="Basic and acidic residues" evidence="1">
    <location>
        <begin position="550"/>
        <end position="561"/>
    </location>
</feature>
<dbReference type="EMBL" id="BMFY01000003">
    <property type="protein sequence ID" value="GGA08859.1"/>
    <property type="molecule type" value="Genomic_DNA"/>
</dbReference>
<dbReference type="InterPro" id="IPR003615">
    <property type="entry name" value="HNH_nuc"/>
</dbReference>
<comment type="caution">
    <text evidence="3">The sequence shown here is derived from an EMBL/GenBank/DDBJ whole genome shotgun (WGS) entry which is preliminary data.</text>
</comment>
<dbReference type="CDD" id="cd00085">
    <property type="entry name" value="HNHc"/>
    <property type="match status" value="1"/>
</dbReference>
<feature type="compositionally biased region" description="Basic and acidic residues" evidence="1">
    <location>
        <begin position="396"/>
        <end position="420"/>
    </location>
</feature>